<dbReference type="GeneID" id="123162605"/>
<dbReference type="RefSeq" id="XP_044436307.1">
    <property type="nucleotide sequence ID" value="XM_044580372.1"/>
</dbReference>
<evidence type="ECO:0000313" key="9">
    <source>
        <dbReference type="Proteomes" id="UP000019116"/>
    </source>
</evidence>
<dbReference type="Gramene" id="TraesCS7B02G461700.1">
    <property type="protein sequence ID" value="TraesCS7B02G461700.1"/>
    <property type="gene ID" value="TraesCS7B02G461700"/>
</dbReference>
<reference evidence="8" key="2">
    <citation type="submission" date="2018-10" db="UniProtKB">
        <authorList>
            <consortium name="EnsemblPlants"/>
        </authorList>
    </citation>
    <scope>IDENTIFICATION</scope>
</reference>
<sequence length="1017" mass="109571">MPATGSEQQIPTPQLQDPGDDRNLVSILRRRVAAREPFAADSFIQEADVYLAAPAELVRDHAPGMDLGEGKETAWYFFSPANYHETPGARRRKRKVGGADAGETCCWHPEAGKVPILGPGKKPVGAYKRKLSYVLKVKNPPGSAKPYRNKSLGWIMVEIGLEQQQADQQLVLCKLYKSRSRRDAEISISTGACRVDAYDEKPCPAPPPPAAAAPSCDSQVTERKTTTSGYNIHSPRVAQKPPLSIPLAFKHGTRSRPMGGSRSGVAIEKKASPAVAVTVVMKFGGSLTQSAHRMKEMAKLVRSFPDGGGESPVVVLSAMGNTTTNLLLAAGKALSCRPQEASEIHELAITKELHFRMVDDLGLHRSIASACSLDELENVFMAIVVMKELTSKTRDYLVSFGEHMSTRILSAYLNKLGEGARQEWESIAVDTCGRGGSDLTMTTIGRDRRSREIQVWKDVDGVLTCDPNVCANAIPLPYLTFDEAAELGLFDGQSMQLAMEGGVPVIVKNLCNLQAPGTMITKTRDMSKSILTSIMLKPNVTMMEIENTSMLGQYAFVAKAFSMFEDLGISVDCVAISEGTMSFALVPSKLLKGELIQLEVDNVVGEFQKIAAVGLLQGRSVLSLVGNTQMSQLILEKALNVLGSIEVKFYTISPVLSKVMKLSLVVDESEAKHCVQALHSAFFESEYPIPVNSSTTAASSSVDKKEDDNHPEVPPPLDACQGRKNIDRNSVVEDTELMTFPDNYPMPVGGDNVGNPTEFYYSSGYPAGWDAGVPGVQSQQQVLAKEVGGGTEPLNVLDETKRIHQTMMDMKDIEHMMVFDGEDAVHVNGKDPASGYLGVDNSGYSAGLDGGEHQVEDLIHKPMFVGVEDGGCSTRLDGGELQVEDYMIDIPTLVGVNDGGCSAGLDGRELQVEDYVIETPMLVGVNDGGCSAGLDGRELEVEDYLIDIPTFVGVDHGRCLAGLDGGICQVDDYLIDIPMTVGVDAGGDGYFDGGLEVEAVQHELTGAAKSGSRHRIN</sequence>
<dbReference type="PANTHER" id="PTHR21499:SF60">
    <property type="entry name" value="NAC DOMAIN-CONTAINING PROTEIN"/>
    <property type="match status" value="1"/>
</dbReference>
<evidence type="ECO:0000259" key="7">
    <source>
        <dbReference type="PROSITE" id="PS51005"/>
    </source>
</evidence>
<gene>
    <name evidence="8" type="primary">LOC123162605</name>
</gene>
<feature type="compositionally biased region" description="Basic and acidic residues" evidence="6">
    <location>
        <begin position="702"/>
        <end position="711"/>
    </location>
</feature>
<comment type="similarity">
    <text evidence="1">Belongs to the aspartokinase family.</text>
</comment>
<dbReference type="EnsemblPlants" id="TraesCS7B02G461700.1">
    <property type="protein sequence ID" value="TraesCS7B02G461700.1"/>
    <property type="gene ID" value="TraesCS7B02G461700"/>
</dbReference>
<accession>A0A3B6SLB9</accession>
<dbReference type="PANTHER" id="PTHR21499">
    <property type="entry name" value="ASPARTATE KINASE"/>
    <property type="match status" value="1"/>
</dbReference>
<keyword evidence="2" id="KW-0805">Transcription regulation</keyword>
<dbReference type="InterPro" id="IPR036093">
    <property type="entry name" value="NAC_dom_sf"/>
</dbReference>
<keyword evidence="5" id="KW-0539">Nucleus</keyword>
<evidence type="ECO:0000256" key="4">
    <source>
        <dbReference type="ARBA" id="ARBA00023163"/>
    </source>
</evidence>
<dbReference type="PROSITE" id="PS51005">
    <property type="entry name" value="NAC"/>
    <property type="match status" value="1"/>
</dbReference>
<dbReference type="Gramene" id="TraesCS7B03G1239100.1">
    <property type="protein sequence ID" value="TraesCS7B03G1239100.1.CDS"/>
    <property type="gene ID" value="TraesCS7B03G1239100"/>
</dbReference>
<feature type="region of interest" description="Disordered" evidence="6">
    <location>
        <begin position="694"/>
        <end position="717"/>
    </location>
</feature>
<dbReference type="GO" id="GO:0006355">
    <property type="term" value="P:regulation of DNA-templated transcription"/>
    <property type="evidence" value="ECO:0007669"/>
    <property type="project" value="InterPro"/>
</dbReference>
<dbReference type="Pfam" id="PF00696">
    <property type="entry name" value="AA_kinase"/>
    <property type="match status" value="2"/>
</dbReference>
<dbReference type="SUPFAM" id="SSF101941">
    <property type="entry name" value="NAC domain"/>
    <property type="match status" value="1"/>
</dbReference>
<feature type="domain" description="NAC" evidence="7">
    <location>
        <begin position="10"/>
        <end position="178"/>
    </location>
</feature>
<proteinExistence type="inferred from homology"/>
<feature type="region of interest" description="Disordered" evidence="6">
    <location>
        <begin position="1"/>
        <end position="22"/>
    </location>
</feature>
<evidence type="ECO:0000256" key="6">
    <source>
        <dbReference type="SAM" id="MobiDB-lite"/>
    </source>
</evidence>
<dbReference type="GO" id="GO:0009090">
    <property type="term" value="P:homoserine biosynthetic process"/>
    <property type="evidence" value="ECO:0000318"/>
    <property type="project" value="GO_Central"/>
</dbReference>
<dbReference type="SUPFAM" id="SSF53633">
    <property type="entry name" value="Carbamate kinase-like"/>
    <property type="match status" value="1"/>
</dbReference>
<dbReference type="OrthoDB" id="4323675at2759"/>
<keyword evidence="3" id="KW-0238">DNA-binding</keyword>
<keyword evidence="9" id="KW-1185">Reference proteome</keyword>
<dbReference type="GO" id="GO:0005829">
    <property type="term" value="C:cytosol"/>
    <property type="evidence" value="ECO:0000318"/>
    <property type="project" value="GO_Central"/>
</dbReference>
<dbReference type="STRING" id="4565.A0A3B6SLB9"/>
<evidence type="ECO:0000256" key="1">
    <source>
        <dbReference type="ARBA" id="ARBA00010122"/>
    </source>
</evidence>
<dbReference type="AlphaFoldDB" id="A0A3B6SLB9"/>
<evidence type="ECO:0000313" key="8">
    <source>
        <dbReference type="EnsemblPlants" id="TraesCS7B02G461700.1"/>
    </source>
</evidence>
<dbReference type="InterPro" id="IPR045865">
    <property type="entry name" value="ACT-like_dom_sf"/>
</dbReference>
<dbReference type="InterPro" id="IPR036393">
    <property type="entry name" value="AceGlu_kinase-like_sf"/>
</dbReference>
<dbReference type="Gene3D" id="3.30.70.260">
    <property type="match status" value="2"/>
</dbReference>
<dbReference type="Proteomes" id="UP000019116">
    <property type="component" value="Chromosome 7B"/>
</dbReference>
<dbReference type="Pfam" id="PF02365">
    <property type="entry name" value="NAM"/>
    <property type="match status" value="1"/>
</dbReference>
<evidence type="ECO:0000256" key="3">
    <source>
        <dbReference type="ARBA" id="ARBA00023125"/>
    </source>
</evidence>
<dbReference type="GO" id="GO:0004072">
    <property type="term" value="F:aspartate kinase activity"/>
    <property type="evidence" value="ECO:0000318"/>
    <property type="project" value="GO_Central"/>
</dbReference>
<dbReference type="GO" id="GO:0003677">
    <property type="term" value="F:DNA binding"/>
    <property type="evidence" value="ECO:0007669"/>
    <property type="project" value="UniProtKB-KW"/>
</dbReference>
<feature type="compositionally biased region" description="Polar residues" evidence="6">
    <location>
        <begin position="1"/>
        <end position="15"/>
    </location>
</feature>
<organism evidence="8">
    <name type="scientific">Triticum aestivum</name>
    <name type="common">Wheat</name>
    <dbReference type="NCBI Taxonomy" id="4565"/>
    <lineage>
        <taxon>Eukaryota</taxon>
        <taxon>Viridiplantae</taxon>
        <taxon>Streptophyta</taxon>
        <taxon>Embryophyta</taxon>
        <taxon>Tracheophyta</taxon>
        <taxon>Spermatophyta</taxon>
        <taxon>Magnoliopsida</taxon>
        <taxon>Liliopsida</taxon>
        <taxon>Poales</taxon>
        <taxon>Poaceae</taxon>
        <taxon>BOP clade</taxon>
        <taxon>Pooideae</taxon>
        <taxon>Triticodae</taxon>
        <taxon>Triticeae</taxon>
        <taxon>Triticinae</taxon>
        <taxon>Triticum</taxon>
    </lineage>
</organism>
<reference evidence="8" key="1">
    <citation type="submission" date="2018-08" db="EMBL/GenBank/DDBJ databases">
        <authorList>
            <person name="Rossello M."/>
        </authorList>
    </citation>
    <scope>NUCLEOTIDE SEQUENCE [LARGE SCALE GENOMIC DNA]</scope>
    <source>
        <strain evidence="8">cv. Chinese Spring</strain>
    </source>
</reference>
<dbReference type="Gene3D" id="3.40.1160.10">
    <property type="entry name" value="Acetylglutamate kinase-like"/>
    <property type="match status" value="2"/>
</dbReference>
<dbReference type="Gene3D" id="2.170.150.80">
    <property type="entry name" value="NAC domain"/>
    <property type="match status" value="1"/>
</dbReference>
<dbReference type="InterPro" id="IPR001048">
    <property type="entry name" value="Asp/Glu/Uridylate_kinase"/>
</dbReference>
<name>A0A3B6SLB9_WHEAT</name>
<dbReference type="SMR" id="A0A3B6SLB9"/>
<dbReference type="SUPFAM" id="SSF55021">
    <property type="entry name" value="ACT-like"/>
    <property type="match status" value="2"/>
</dbReference>
<evidence type="ECO:0000256" key="5">
    <source>
        <dbReference type="ARBA" id="ARBA00023242"/>
    </source>
</evidence>
<dbReference type="KEGG" id="taes:123162605"/>
<dbReference type="InterPro" id="IPR003441">
    <property type="entry name" value="NAC-dom"/>
</dbReference>
<evidence type="ECO:0000256" key="2">
    <source>
        <dbReference type="ARBA" id="ARBA00023015"/>
    </source>
</evidence>
<protein>
    <recommendedName>
        <fullName evidence="7">NAC domain-containing protein</fullName>
    </recommendedName>
</protein>
<keyword evidence="4" id="KW-0804">Transcription</keyword>